<dbReference type="EMBL" id="JBHLUD010000020">
    <property type="protein sequence ID" value="MFC0549063.1"/>
    <property type="molecule type" value="Genomic_DNA"/>
</dbReference>
<dbReference type="SUPFAM" id="SSF53067">
    <property type="entry name" value="Actin-like ATPase domain"/>
    <property type="match status" value="1"/>
</dbReference>
<dbReference type="InterPro" id="IPR036388">
    <property type="entry name" value="WH-like_DNA-bd_sf"/>
</dbReference>
<evidence type="ECO:0000313" key="4">
    <source>
        <dbReference type="Proteomes" id="UP001589810"/>
    </source>
</evidence>
<dbReference type="InterPro" id="IPR000835">
    <property type="entry name" value="HTH_MarR-typ"/>
</dbReference>
<evidence type="ECO:0000259" key="2">
    <source>
        <dbReference type="Pfam" id="PF12802"/>
    </source>
</evidence>
<dbReference type="PANTHER" id="PTHR18964">
    <property type="entry name" value="ROK (REPRESSOR, ORF, KINASE) FAMILY"/>
    <property type="match status" value="1"/>
</dbReference>
<reference evidence="3 4" key="1">
    <citation type="submission" date="2024-09" db="EMBL/GenBank/DDBJ databases">
        <authorList>
            <person name="Sun Q."/>
            <person name="Mori K."/>
        </authorList>
    </citation>
    <scope>NUCLEOTIDE SEQUENCE [LARGE SCALE GENOMIC DNA]</scope>
    <source>
        <strain evidence="3 4">TBRC 1432</strain>
    </source>
</reference>
<sequence>MSETAGIPVRQQGMRDHNLGVVLRAVADGEGVSRAEVAAATGLTKATVSSLVDELARNGLIVEAGPAGNSVGRPGQALRLNPDGPVGVGVEINVDYLACCVLDLSGRPRHQAVSLADNRDRPVAEVLAEAAGLVESALDGAKAANLPAAGVVAAVPGLVRTAEGLLASAPNLGWTQVRVVDGLARPGWPRVSVENEANLAALGELWFGEPARADFIHVSGEIGIGAGVVVGGELFRGRNGFAGELGHVTVRPDGPVCGCGARGCLEAIAGQEAILRAAGLPPSTGTTLATPAGPLARLVERAEAGDERAVDAVRTAGEALGVALAGMVNLLDLDAVLLGGMFALLAPWLREPVQTELAERVLGAPWTEPRVEVSRLGWEAAVRGAAGSVVNRIVQNPADHMRRSA</sequence>
<name>A0ABV6N8X7_9PSEU</name>
<accession>A0ABV6N8X7</accession>
<dbReference type="InterPro" id="IPR000600">
    <property type="entry name" value="ROK"/>
</dbReference>
<dbReference type="Gene3D" id="3.30.420.40">
    <property type="match status" value="2"/>
</dbReference>
<dbReference type="InterPro" id="IPR036390">
    <property type="entry name" value="WH_DNA-bd_sf"/>
</dbReference>
<dbReference type="Pfam" id="PF12802">
    <property type="entry name" value="MarR_2"/>
    <property type="match status" value="1"/>
</dbReference>
<dbReference type="Gene3D" id="1.10.10.10">
    <property type="entry name" value="Winged helix-like DNA-binding domain superfamily/Winged helix DNA-binding domain"/>
    <property type="match status" value="1"/>
</dbReference>
<proteinExistence type="inferred from homology"/>
<feature type="domain" description="HTH marR-type" evidence="2">
    <location>
        <begin position="22"/>
        <end position="63"/>
    </location>
</feature>
<comment type="caution">
    <text evidence="3">The sequence shown here is derived from an EMBL/GenBank/DDBJ whole genome shotgun (WGS) entry which is preliminary data.</text>
</comment>
<evidence type="ECO:0000256" key="1">
    <source>
        <dbReference type="ARBA" id="ARBA00006479"/>
    </source>
</evidence>
<dbReference type="CDD" id="cd24076">
    <property type="entry name" value="ASKHA_ATPase_ROK_BsXylR-like"/>
    <property type="match status" value="1"/>
</dbReference>
<dbReference type="InterPro" id="IPR043129">
    <property type="entry name" value="ATPase_NBD"/>
</dbReference>
<dbReference type="Pfam" id="PF00480">
    <property type="entry name" value="ROK"/>
    <property type="match status" value="1"/>
</dbReference>
<dbReference type="RefSeq" id="WP_273940348.1">
    <property type="nucleotide sequence ID" value="NZ_CP097263.1"/>
</dbReference>
<evidence type="ECO:0000313" key="3">
    <source>
        <dbReference type="EMBL" id="MFC0549063.1"/>
    </source>
</evidence>
<dbReference type="PANTHER" id="PTHR18964:SF149">
    <property type="entry name" value="BIFUNCTIONAL UDP-N-ACETYLGLUCOSAMINE 2-EPIMERASE_N-ACETYLMANNOSAMINE KINASE"/>
    <property type="match status" value="1"/>
</dbReference>
<protein>
    <submittedName>
        <fullName evidence="3">ROK family protein</fullName>
    </submittedName>
</protein>
<comment type="similarity">
    <text evidence="1">Belongs to the ROK (NagC/XylR) family.</text>
</comment>
<keyword evidence="4" id="KW-1185">Reference proteome</keyword>
<organism evidence="3 4">
    <name type="scientific">Kutzneria chonburiensis</name>
    <dbReference type="NCBI Taxonomy" id="1483604"/>
    <lineage>
        <taxon>Bacteria</taxon>
        <taxon>Bacillati</taxon>
        <taxon>Actinomycetota</taxon>
        <taxon>Actinomycetes</taxon>
        <taxon>Pseudonocardiales</taxon>
        <taxon>Pseudonocardiaceae</taxon>
        <taxon>Kutzneria</taxon>
    </lineage>
</organism>
<gene>
    <name evidence="3" type="ORF">ACFFH7_46660</name>
</gene>
<dbReference type="Proteomes" id="UP001589810">
    <property type="component" value="Unassembled WGS sequence"/>
</dbReference>
<dbReference type="SUPFAM" id="SSF46785">
    <property type="entry name" value="Winged helix' DNA-binding domain"/>
    <property type="match status" value="1"/>
</dbReference>